<keyword evidence="1" id="KW-0175">Coiled coil</keyword>
<evidence type="ECO:0000313" key="3">
    <source>
        <dbReference type="EMBL" id="EEF39836.1"/>
    </source>
</evidence>
<feature type="region of interest" description="Disordered" evidence="2">
    <location>
        <begin position="87"/>
        <end position="109"/>
    </location>
</feature>
<keyword evidence="4" id="KW-1185">Reference proteome</keyword>
<dbReference type="InParanoid" id="B9S967"/>
<dbReference type="PANTHER" id="PTHR36380">
    <property type="entry name" value="BNAA03G58330D PROTEIN"/>
    <property type="match status" value="1"/>
</dbReference>
<feature type="region of interest" description="Disordered" evidence="2">
    <location>
        <begin position="131"/>
        <end position="202"/>
    </location>
</feature>
<dbReference type="EMBL" id="EQ973895">
    <property type="protein sequence ID" value="EEF39836.1"/>
    <property type="molecule type" value="Genomic_DNA"/>
</dbReference>
<feature type="region of interest" description="Disordered" evidence="2">
    <location>
        <begin position="651"/>
        <end position="711"/>
    </location>
</feature>
<feature type="compositionally biased region" description="Basic and acidic residues" evidence="2">
    <location>
        <begin position="135"/>
        <end position="172"/>
    </location>
</feature>
<organism evidence="3 4">
    <name type="scientific">Ricinus communis</name>
    <name type="common">Castor bean</name>
    <dbReference type="NCBI Taxonomy" id="3988"/>
    <lineage>
        <taxon>Eukaryota</taxon>
        <taxon>Viridiplantae</taxon>
        <taxon>Streptophyta</taxon>
        <taxon>Embryophyta</taxon>
        <taxon>Tracheophyta</taxon>
        <taxon>Spermatophyta</taxon>
        <taxon>Magnoliopsida</taxon>
        <taxon>eudicotyledons</taxon>
        <taxon>Gunneridae</taxon>
        <taxon>Pentapetalae</taxon>
        <taxon>rosids</taxon>
        <taxon>fabids</taxon>
        <taxon>Malpighiales</taxon>
        <taxon>Euphorbiaceae</taxon>
        <taxon>Acalyphoideae</taxon>
        <taxon>Acalypheae</taxon>
        <taxon>Ricinus</taxon>
    </lineage>
</organism>
<dbReference type="AlphaFoldDB" id="B9S967"/>
<dbReference type="InterPro" id="IPR038777">
    <property type="entry name" value="At4g18490-like"/>
</dbReference>
<name>B9S967_RICCO</name>
<dbReference type="FunCoup" id="B9S967">
    <property type="interactions" value="4"/>
</dbReference>
<proteinExistence type="predicted"/>
<evidence type="ECO:0000256" key="1">
    <source>
        <dbReference type="SAM" id="Coils"/>
    </source>
</evidence>
<evidence type="ECO:0000313" key="4">
    <source>
        <dbReference type="Proteomes" id="UP000008311"/>
    </source>
</evidence>
<feature type="coiled-coil region" evidence="1">
    <location>
        <begin position="743"/>
        <end position="770"/>
    </location>
</feature>
<dbReference type="PANTHER" id="PTHR36380:SF1">
    <property type="entry name" value="OS01G0755100 PROTEIN"/>
    <property type="match status" value="1"/>
</dbReference>
<feature type="compositionally biased region" description="Polar residues" evidence="2">
    <location>
        <begin position="662"/>
        <end position="684"/>
    </location>
</feature>
<feature type="region of interest" description="Disordered" evidence="2">
    <location>
        <begin position="266"/>
        <end position="287"/>
    </location>
</feature>
<accession>B9S967</accession>
<protein>
    <submittedName>
        <fullName evidence="3">Uncharacterized protein</fullName>
    </submittedName>
</protein>
<dbReference type="Proteomes" id="UP000008311">
    <property type="component" value="Unassembled WGS sequence"/>
</dbReference>
<gene>
    <name evidence="3" type="ORF">RCOM_1013810</name>
</gene>
<feature type="compositionally biased region" description="Low complexity" evidence="2">
    <location>
        <begin position="273"/>
        <end position="285"/>
    </location>
</feature>
<evidence type="ECO:0000256" key="2">
    <source>
        <dbReference type="SAM" id="MobiDB-lite"/>
    </source>
</evidence>
<reference evidence="4" key="1">
    <citation type="journal article" date="2010" name="Nat. Biotechnol.">
        <title>Draft genome sequence of the oilseed species Ricinus communis.</title>
        <authorList>
            <person name="Chan A.P."/>
            <person name="Crabtree J."/>
            <person name="Zhao Q."/>
            <person name="Lorenzi H."/>
            <person name="Orvis J."/>
            <person name="Puiu D."/>
            <person name="Melake-Berhan A."/>
            <person name="Jones K.M."/>
            <person name="Redman J."/>
            <person name="Chen G."/>
            <person name="Cahoon E.B."/>
            <person name="Gedil M."/>
            <person name="Stanke M."/>
            <person name="Haas B.J."/>
            <person name="Wortman J.R."/>
            <person name="Fraser-Liggett C.M."/>
            <person name="Ravel J."/>
            <person name="Rabinowicz P.D."/>
        </authorList>
    </citation>
    <scope>NUCLEOTIDE SEQUENCE [LARGE SCALE GENOMIC DNA]</scope>
    <source>
        <strain evidence="4">cv. Hale</strain>
    </source>
</reference>
<dbReference type="eggNOG" id="ENOG502RX9Q">
    <property type="taxonomic scope" value="Eukaryota"/>
</dbReference>
<dbReference type="STRING" id="3988.B9S967"/>
<sequence>MEKVVVENGKDGHYAVPNEEIGNEFLNSWKTLSTVGDEPMDFNFDTVSSGKKKTFNFDNLDMDFNLDGDFDKLASFKVDMPELDFSSPCKNTAKSKESSKGDSSSGNHRGKRDCFNFSFEFNDLDNFNFGPTLTEGEKTPAKNLDSKGPDSDRIEHQGAEVDPAKVDEEIHQGSKANRAGVDDGKNQGLKVNPAGGADGGKYQRIKVNPADFDDGQTDKLLASDNTTTSVVETTVNGEGTGISSSDKFPSRYRNIEDLVVTHGSKSLPEKTISASSEEADQQSQSLEKTMPTVPYAQKARHILPVQAVDGNDFTQDAESSIQAGVLATKENSECNLEHNVSDRVIVGGSNHENSQLKNSAASWTSGSESIRGEIEKSYSERPAGNVTETGPMPDELDLEATCAASHLQERLHECKADKDIQKSTLKVLVPLKSSCSAPIVDKAIPTKEKDSGVVRSKFLKSSKEIEPQLCQPPSAGLKVSSFSSKGISSLCPANGKSFNREGFNVHGAQSQRKLTGTNSLSMELKKEETALPGSEKNVKNLCNISSNVNPASSTDRATKSNTPASAAVVSSIGSTWNSKLISLEGLKAGKGMPDLSSLKISRTLGVNKDQSNSVLKREISSLRNSEKNMEVQGFTASKIVHPIVSAERETLPVPSLKRKTSEASNENLQQLNPRKRLSQSPSESRNLKETSESTVEEEVRAATPESDPINVLRNHPHSGLELPQQLSMEEQNISLAMENDGNVAKAEAYAKELEDICSMLKKKHEEAKEILVRAIVNNNSLLMLNHPMFDEKISFTAIICSTSWLLL</sequence>